<dbReference type="PANTHER" id="PTHR43876:SF7">
    <property type="entry name" value="UBIQUINONE BIOSYNTHESIS MONOOXYGENASE COQ6, MITOCHONDRIAL"/>
    <property type="match status" value="1"/>
</dbReference>
<evidence type="ECO:0000259" key="7">
    <source>
        <dbReference type="Pfam" id="PF01494"/>
    </source>
</evidence>
<evidence type="ECO:0000256" key="5">
    <source>
        <dbReference type="ARBA" id="ARBA00023002"/>
    </source>
</evidence>
<dbReference type="EMBL" id="JACJQB010000048">
    <property type="protein sequence ID" value="MBD2189692.1"/>
    <property type="molecule type" value="Genomic_DNA"/>
</dbReference>
<dbReference type="NCBIfam" id="TIGR01988">
    <property type="entry name" value="Ubi-OHases"/>
    <property type="match status" value="1"/>
</dbReference>
<evidence type="ECO:0000313" key="8">
    <source>
        <dbReference type="EMBL" id="MBD2189692.1"/>
    </source>
</evidence>
<evidence type="ECO:0000256" key="1">
    <source>
        <dbReference type="ARBA" id="ARBA00001974"/>
    </source>
</evidence>
<organism evidence="8 9">
    <name type="scientific">Pseudanabaena mucicola FACHB-723</name>
    <dbReference type="NCBI Taxonomy" id="2692860"/>
    <lineage>
        <taxon>Bacteria</taxon>
        <taxon>Bacillati</taxon>
        <taxon>Cyanobacteriota</taxon>
        <taxon>Cyanophyceae</taxon>
        <taxon>Pseudanabaenales</taxon>
        <taxon>Pseudanabaenaceae</taxon>
        <taxon>Pseudanabaena</taxon>
    </lineage>
</organism>
<evidence type="ECO:0000256" key="2">
    <source>
        <dbReference type="ARBA" id="ARBA00005349"/>
    </source>
</evidence>
<dbReference type="InterPro" id="IPR010971">
    <property type="entry name" value="UbiH/COQ6"/>
</dbReference>
<dbReference type="PRINTS" id="PR00420">
    <property type="entry name" value="RNGMNOXGNASE"/>
</dbReference>
<evidence type="ECO:0000256" key="3">
    <source>
        <dbReference type="ARBA" id="ARBA00022630"/>
    </source>
</evidence>
<name>A0ABR8A0D9_9CYAN</name>
<keyword evidence="4" id="KW-0274">FAD</keyword>
<dbReference type="RefSeq" id="WP_190404513.1">
    <property type="nucleotide sequence ID" value="NZ_JACJQB010000048.1"/>
</dbReference>
<keyword evidence="9" id="KW-1185">Reference proteome</keyword>
<dbReference type="InterPro" id="IPR036188">
    <property type="entry name" value="FAD/NAD-bd_sf"/>
</dbReference>
<dbReference type="PROSITE" id="PS01304">
    <property type="entry name" value="UBIH"/>
    <property type="match status" value="1"/>
</dbReference>
<feature type="domain" description="FAD-binding" evidence="7">
    <location>
        <begin position="2"/>
        <end position="351"/>
    </location>
</feature>
<dbReference type="InterPro" id="IPR002938">
    <property type="entry name" value="FAD-bd"/>
</dbReference>
<dbReference type="InterPro" id="IPR051205">
    <property type="entry name" value="UbiH/COQ6_monooxygenase"/>
</dbReference>
<evidence type="ECO:0000256" key="6">
    <source>
        <dbReference type="ARBA" id="ARBA00023033"/>
    </source>
</evidence>
<proteinExistence type="inferred from homology"/>
<evidence type="ECO:0000256" key="4">
    <source>
        <dbReference type="ARBA" id="ARBA00022827"/>
    </source>
</evidence>
<evidence type="ECO:0000313" key="9">
    <source>
        <dbReference type="Proteomes" id="UP000642094"/>
    </source>
</evidence>
<keyword evidence="8" id="KW-0830">Ubiquinone</keyword>
<gene>
    <name evidence="8" type="ORF">H6F41_16290</name>
</gene>
<dbReference type="Proteomes" id="UP000642094">
    <property type="component" value="Unassembled WGS sequence"/>
</dbReference>
<comment type="cofactor">
    <cofactor evidence="1">
        <name>FAD</name>
        <dbReference type="ChEBI" id="CHEBI:57692"/>
    </cofactor>
</comment>
<keyword evidence="6" id="KW-0503">Monooxygenase</keyword>
<accession>A0ABR8A0D9</accession>
<comment type="similarity">
    <text evidence="2">Belongs to the UbiH/COQ6 family.</text>
</comment>
<dbReference type="SUPFAM" id="SSF51905">
    <property type="entry name" value="FAD/NAD(P)-binding domain"/>
    <property type="match status" value="1"/>
</dbReference>
<reference evidence="8 9" key="1">
    <citation type="journal article" date="2020" name="ISME J.">
        <title>Comparative genomics reveals insights into cyanobacterial evolution and habitat adaptation.</title>
        <authorList>
            <person name="Chen M.Y."/>
            <person name="Teng W.K."/>
            <person name="Zhao L."/>
            <person name="Hu C.X."/>
            <person name="Zhou Y.K."/>
            <person name="Han B.P."/>
            <person name="Song L.R."/>
            <person name="Shu W.S."/>
        </authorList>
    </citation>
    <scope>NUCLEOTIDE SEQUENCE [LARGE SCALE GENOMIC DNA]</scope>
    <source>
        <strain evidence="8 9">FACHB-723</strain>
    </source>
</reference>
<comment type="caution">
    <text evidence="8">The sequence shown here is derived from an EMBL/GenBank/DDBJ whole genome shotgun (WGS) entry which is preliminary data.</text>
</comment>
<dbReference type="PANTHER" id="PTHR43876">
    <property type="entry name" value="UBIQUINONE BIOSYNTHESIS MONOOXYGENASE COQ6, MITOCHONDRIAL"/>
    <property type="match status" value="1"/>
</dbReference>
<dbReference type="Gene3D" id="3.50.50.60">
    <property type="entry name" value="FAD/NAD(P)-binding domain"/>
    <property type="match status" value="2"/>
</dbReference>
<dbReference type="Pfam" id="PF01494">
    <property type="entry name" value="FAD_binding_3"/>
    <property type="match status" value="1"/>
</dbReference>
<keyword evidence="3" id="KW-0285">Flavoprotein</keyword>
<dbReference type="InterPro" id="IPR018168">
    <property type="entry name" value="Ubi_Hdrlase_CS"/>
</dbReference>
<keyword evidence="5" id="KW-0560">Oxidoreductase</keyword>
<sequence length="412" mass="46171">MFDVLIVGAGMVGASLACALGDKNCAANRNLKVGIIEGNPSFLRGEFTADGRASAIAYGSSQIWQHIGVWGGMQRRGVTPMHMIQVSEGDLPYQVQLRREDMGREALGYIVENSVTLASLWEFVGECRNLELICPARLLEIEHVCDRNIMRVKISSEIGDQYLETKLLVGADGGRSQVRQMANIDISERLYEQTCIVTTIQSEHSHQNFAYERFQASGPFAILPLGSDQACIVWTATKEETPKLLELDDATFLQELTTRFGVPLMAQLGKINVISRQRANYVPRWLHSNTYIQPRIVLIGDAAHTTHPIAGQGMNLGIRDVNVLANVLKSAHQNNEDLGAIAVLNRYQSRRKWDNLGVIWLTDFSNRLFSNHNWLFKGLRRLGLLILKISLFKRILMYFMMGLHQSPSSSEN</sequence>
<protein>
    <submittedName>
        <fullName evidence="8">UbiH/UbiF/VisC/COQ6 family ubiquinone biosynthesis hydroxylase</fullName>
    </submittedName>
</protein>